<protein>
    <recommendedName>
        <fullName evidence="1">Flagellar protein FlgJ N-terminal domain-containing protein</fullName>
    </recommendedName>
</protein>
<dbReference type="EMBL" id="CP015518">
    <property type="protein sequence ID" value="APG23782.1"/>
    <property type="molecule type" value="Genomic_DNA"/>
</dbReference>
<evidence type="ECO:0000313" key="2">
    <source>
        <dbReference type="EMBL" id="APG23782.1"/>
    </source>
</evidence>
<evidence type="ECO:0000313" key="3">
    <source>
        <dbReference type="Proteomes" id="UP000182264"/>
    </source>
</evidence>
<dbReference type="RefSeq" id="WP_072285595.1">
    <property type="nucleotide sequence ID" value="NZ_CP015518.1"/>
</dbReference>
<organism evidence="2 3">
    <name type="scientific">Syntrophotalea acetylenica</name>
    <name type="common">Pelobacter acetylenicus</name>
    <dbReference type="NCBI Taxonomy" id="29542"/>
    <lineage>
        <taxon>Bacteria</taxon>
        <taxon>Pseudomonadati</taxon>
        <taxon>Thermodesulfobacteriota</taxon>
        <taxon>Desulfuromonadia</taxon>
        <taxon>Desulfuromonadales</taxon>
        <taxon>Syntrophotaleaceae</taxon>
        <taxon>Syntrophotalea</taxon>
    </lineage>
</organism>
<dbReference type="InterPro" id="IPR019301">
    <property type="entry name" value="Flagellar_prot_FlgJ_N"/>
</dbReference>
<dbReference type="Pfam" id="PF10135">
    <property type="entry name" value="Rod-binding"/>
    <property type="match status" value="1"/>
</dbReference>
<gene>
    <name evidence="2" type="ORF">A7E75_01160</name>
</gene>
<evidence type="ECO:0000259" key="1">
    <source>
        <dbReference type="Pfam" id="PF10135"/>
    </source>
</evidence>
<dbReference type="AlphaFoldDB" id="A0A1L3GCW3"/>
<sequence length="108" mass="11912">MTNTFNPAVAATAFGGQSRNISSNKKDEVASLRKSCQDFEAIMLKSLLKEMRSTVPRDGLLDQGNDQEMFRDLMDQEVATQIARSQGIGIADSLFRQLSKNLKSARGD</sequence>
<name>A0A1L3GCW3_SYNAC</name>
<proteinExistence type="predicted"/>
<keyword evidence="3" id="KW-1185">Reference proteome</keyword>
<reference evidence="2 3" key="1">
    <citation type="journal article" date="2017" name="Genome Announc.">
        <title>Complete Genome Sequences of Two Acetylene-Fermenting Pelobacter acetylenicus Strains.</title>
        <authorList>
            <person name="Sutton J.M."/>
            <person name="Baesman S.M."/>
            <person name="Fierst J.L."/>
            <person name="Poret-Peterson A.T."/>
            <person name="Oremland R.S."/>
            <person name="Dunlap D.S."/>
            <person name="Akob D.M."/>
        </authorList>
    </citation>
    <scope>NUCLEOTIDE SEQUENCE [LARGE SCALE GENOMIC DNA]</scope>
    <source>
        <strain evidence="2 3">DSM 3247</strain>
    </source>
</reference>
<dbReference type="STRING" id="29542.A6070_09770"/>
<dbReference type="Proteomes" id="UP000182264">
    <property type="component" value="Chromosome"/>
</dbReference>
<feature type="domain" description="Flagellar protein FlgJ N-terminal" evidence="1">
    <location>
        <begin position="49"/>
        <end position="97"/>
    </location>
</feature>
<accession>A0A1L3GCW3</accession>